<evidence type="ECO:0000256" key="3">
    <source>
        <dbReference type="ARBA" id="ARBA00022723"/>
    </source>
</evidence>
<dbReference type="EC" id="2.2.1.9" evidence="7"/>
<dbReference type="InterPro" id="IPR029061">
    <property type="entry name" value="THDP-binding"/>
</dbReference>
<dbReference type="UniPathway" id="UPA01057">
    <property type="reaction ID" value="UER00164"/>
</dbReference>
<evidence type="ECO:0000259" key="8">
    <source>
        <dbReference type="Pfam" id="PF02775"/>
    </source>
</evidence>
<dbReference type="CDD" id="cd07037">
    <property type="entry name" value="TPP_PYR_MenD"/>
    <property type="match status" value="1"/>
</dbReference>
<feature type="domain" description="Thiamine pyrophosphate enzyme TPP-binding" evidence="8">
    <location>
        <begin position="435"/>
        <end position="549"/>
    </location>
</feature>
<dbReference type="GO" id="GO:0000287">
    <property type="term" value="F:magnesium ion binding"/>
    <property type="evidence" value="ECO:0007669"/>
    <property type="project" value="UniProtKB-UniRule"/>
</dbReference>
<keyword evidence="1 7" id="KW-0474">Menaquinone biosynthesis</keyword>
<keyword evidence="6 7" id="KW-0464">Manganese</keyword>
<dbReference type="UniPathway" id="UPA00079"/>
<dbReference type="OrthoDB" id="9791859at2"/>
<dbReference type="GO" id="GO:0030976">
    <property type="term" value="F:thiamine pyrophosphate binding"/>
    <property type="evidence" value="ECO:0007669"/>
    <property type="project" value="UniProtKB-UniRule"/>
</dbReference>
<keyword evidence="12" id="KW-1185">Reference proteome</keyword>
<evidence type="ECO:0000256" key="7">
    <source>
        <dbReference type="HAMAP-Rule" id="MF_01659"/>
    </source>
</evidence>
<protein>
    <recommendedName>
        <fullName evidence="7">2-succinyl-5-enolpyruvyl-6-hydroxy-3-cyclohexene-1-carboxylate synthase</fullName>
        <shortName evidence="7">SEPHCHC synthase</shortName>
        <ecNumber evidence="7">2.2.1.9</ecNumber>
    </recommendedName>
    <alternativeName>
        <fullName evidence="7">Menaquinone biosynthesis protein MenD</fullName>
    </alternativeName>
</protein>
<dbReference type="InterPro" id="IPR004433">
    <property type="entry name" value="MenaQ_synth_MenD"/>
</dbReference>
<accession>E1IFG3</accession>
<dbReference type="SUPFAM" id="SSF52518">
    <property type="entry name" value="Thiamin diphosphate-binding fold (THDP-binding)"/>
    <property type="match status" value="2"/>
</dbReference>
<evidence type="ECO:0000313" key="12">
    <source>
        <dbReference type="Proteomes" id="UP000054010"/>
    </source>
</evidence>
<reference evidence="11 12" key="1">
    <citation type="journal article" date="2011" name="J. Bacteriol.">
        <title>Draft genome sequence of the anoxygenic filamentous phototrophic bacterium Oscillochloris trichoides subsp. DG-6.</title>
        <authorList>
            <person name="Kuznetsov B.B."/>
            <person name="Ivanovsky R.N."/>
            <person name="Keppen O.I."/>
            <person name="Sukhacheva M.V."/>
            <person name="Bumazhkin B.K."/>
            <person name="Patutina E.O."/>
            <person name="Beletsky A.V."/>
            <person name="Mardanov A.V."/>
            <person name="Baslerov R.V."/>
            <person name="Panteleeva A.N."/>
            <person name="Kolganova T.V."/>
            <person name="Ravin N.V."/>
            <person name="Skryabin K.G."/>
        </authorList>
    </citation>
    <scope>NUCLEOTIDE SEQUENCE [LARGE SCALE GENOMIC DNA]</scope>
    <source>
        <strain evidence="11 12">DG-6</strain>
    </source>
</reference>
<keyword evidence="5 7" id="KW-0786">Thiamine pyrophosphate</keyword>
<comment type="function">
    <text evidence="7">Catalyzes the thiamine diphosphate-dependent decarboxylation of 2-oxoglutarate and the subsequent addition of the resulting succinic semialdehyde-thiamine pyrophosphate anion to isochorismate to yield 2-succinyl-5-enolpyruvyl-6-hydroxy-3-cyclohexene-1-carboxylate (SEPHCHC).</text>
</comment>
<evidence type="ECO:0000313" key="11">
    <source>
        <dbReference type="EMBL" id="EFO80073.1"/>
    </source>
</evidence>
<dbReference type="AlphaFoldDB" id="E1IFG3"/>
<dbReference type="GO" id="GO:0009234">
    <property type="term" value="P:menaquinone biosynthetic process"/>
    <property type="evidence" value="ECO:0007669"/>
    <property type="project" value="UniProtKB-UniRule"/>
</dbReference>
<dbReference type="HOGENOM" id="CLU_006051_3_0_0"/>
<dbReference type="PANTHER" id="PTHR42916:SF1">
    <property type="entry name" value="PROTEIN PHYLLO, CHLOROPLASTIC"/>
    <property type="match status" value="1"/>
</dbReference>
<dbReference type="Proteomes" id="UP000054010">
    <property type="component" value="Unassembled WGS sequence"/>
</dbReference>
<dbReference type="InterPro" id="IPR032264">
    <property type="entry name" value="MenD_middle"/>
</dbReference>
<sequence length="578" mass="62168">MSQALLTDWVATLIDGLVRGGAADLVISPGSRSTPLALAAARHPQARIWMHYDERSAGFFALGMARARRAPVVLLCTSGTAAANYWPAVAEAHLARVPLILLTADRPHELRDNGAPQTIDQVAMYAGNTRWASDLPEPTEGLLPYVQSLVARAIAAARGAPAGPVHLNCPLREPLLPDRSCLESLFADPSPLPQVQVAPRRADAQQIADLAALLQTAERGLIVCGPQDDPALAPAAAQLAERLGWPLLADPISQVRCGSHVHELVIGGYDAFLRDERFAARYRPDLVLRLGAMPTAKPLLQFLTRSPQPRQIVVDGGAGWREPTSLAVQHLFADEIDLCLRLAAALPASQPDPWSAAWVEAERLTQTVIAEHLRGQEQISEPGIFAQLARILPANATLFAANSMPIRDLDTFFPPSETPLRLLGNRGANGIDGLTSTALGLAAGGYGPVVFVTGDLSFFHDSNGLLAAKLHALSATIVLINNDGGGIFSFLPQASESDQFETLFGTPHGLQFEPLAACYGANYTRAENWATFRHGVLRGVDGAGLHIVEVRTERTRNVHDHRAIWPLVVERLERAGLR</sequence>
<dbReference type="NCBIfam" id="TIGR00173">
    <property type="entry name" value="menD"/>
    <property type="match status" value="1"/>
</dbReference>
<dbReference type="Gene3D" id="3.40.50.970">
    <property type="match status" value="2"/>
</dbReference>
<dbReference type="InterPro" id="IPR011766">
    <property type="entry name" value="TPP_enzyme_TPP-bd"/>
</dbReference>
<dbReference type="Pfam" id="PF02776">
    <property type="entry name" value="TPP_enzyme_N"/>
    <property type="match status" value="1"/>
</dbReference>
<comment type="subunit">
    <text evidence="7">Homodimer.</text>
</comment>
<evidence type="ECO:0000259" key="9">
    <source>
        <dbReference type="Pfam" id="PF02776"/>
    </source>
</evidence>
<organism evidence="11 12">
    <name type="scientific">Oscillochloris trichoides DG-6</name>
    <dbReference type="NCBI Taxonomy" id="765420"/>
    <lineage>
        <taxon>Bacteria</taxon>
        <taxon>Bacillati</taxon>
        <taxon>Chloroflexota</taxon>
        <taxon>Chloroflexia</taxon>
        <taxon>Chloroflexales</taxon>
        <taxon>Chloroflexineae</taxon>
        <taxon>Oscillochloridaceae</taxon>
        <taxon>Oscillochloris</taxon>
    </lineage>
</organism>
<feature type="domain" description="Menaquinone biosynthesis protein MenD middle" evidence="10">
    <location>
        <begin position="201"/>
        <end position="399"/>
    </location>
</feature>
<dbReference type="HAMAP" id="MF_01659">
    <property type="entry name" value="MenD"/>
    <property type="match status" value="1"/>
</dbReference>
<dbReference type="EMBL" id="ADVR01000091">
    <property type="protein sequence ID" value="EFO80073.1"/>
    <property type="molecule type" value="Genomic_DNA"/>
</dbReference>
<dbReference type="Pfam" id="PF16582">
    <property type="entry name" value="TPP_enzyme_M_2"/>
    <property type="match status" value="1"/>
</dbReference>
<keyword evidence="3 7" id="KW-0479">Metal-binding</keyword>
<evidence type="ECO:0000259" key="10">
    <source>
        <dbReference type="Pfam" id="PF16582"/>
    </source>
</evidence>
<dbReference type="PIRSF" id="PIRSF004983">
    <property type="entry name" value="MenD"/>
    <property type="match status" value="1"/>
</dbReference>
<dbReference type="InterPro" id="IPR029035">
    <property type="entry name" value="DHS-like_NAD/FAD-binding_dom"/>
</dbReference>
<dbReference type="eggNOG" id="COG1165">
    <property type="taxonomic scope" value="Bacteria"/>
</dbReference>
<comment type="pathway">
    <text evidence="7">Quinol/quinone metabolism; 1,4-dihydroxy-2-naphthoate biosynthesis; 1,4-dihydroxy-2-naphthoate from chorismate: step 2/7.</text>
</comment>
<keyword evidence="4 7" id="KW-0460">Magnesium</keyword>
<evidence type="ECO:0000256" key="1">
    <source>
        <dbReference type="ARBA" id="ARBA00022428"/>
    </source>
</evidence>
<comment type="similarity">
    <text evidence="7">Belongs to the TPP enzyme family. MenD subfamily.</text>
</comment>
<comment type="pathway">
    <text evidence="7">Quinol/quinone metabolism; menaquinone biosynthesis.</text>
</comment>
<comment type="cofactor">
    <cofactor evidence="7">
        <name>thiamine diphosphate</name>
        <dbReference type="ChEBI" id="CHEBI:58937"/>
    </cofactor>
    <text evidence="7">Binds 1 thiamine pyrophosphate per subunit.</text>
</comment>
<evidence type="ECO:0000256" key="4">
    <source>
        <dbReference type="ARBA" id="ARBA00022842"/>
    </source>
</evidence>
<evidence type="ECO:0000256" key="2">
    <source>
        <dbReference type="ARBA" id="ARBA00022679"/>
    </source>
</evidence>
<dbReference type="Pfam" id="PF02775">
    <property type="entry name" value="TPP_enzyme_C"/>
    <property type="match status" value="1"/>
</dbReference>
<dbReference type="GO" id="GO:0070204">
    <property type="term" value="F:2-succinyl-5-enolpyruvyl-6-hydroxy-3-cyclohexene-1-carboxylic-acid synthase activity"/>
    <property type="evidence" value="ECO:0007669"/>
    <property type="project" value="UniProtKB-UniRule"/>
</dbReference>
<comment type="cofactor">
    <cofactor evidence="7">
        <name>Mg(2+)</name>
        <dbReference type="ChEBI" id="CHEBI:18420"/>
    </cofactor>
    <cofactor evidence="7">
        <name>Mn(2+)</name>
        <dbReference type="ChEBI" id="CHEBI:29035"/>
    </cofactor>
</comment>
<dbReference type="Gene3D" id="3.40.50.1220">
    <property type="entry name" value="TPP-binding domain"/>
    <property type="match status" value="1"/>
</dbReference>
<keyword evidence="2 7" id="KW-0808">Transferase</keyword>
<comment type="caution">
    <text evidence="11">The sequence shown here is derived from an EMBL/GenBank/DDBJ whole genome shotgun (WGS) entry which is preliminary data.</text>
</comment>
<dbReference type="STRING" id="765420.OSCT_2064"/>
<evidence type="ECO:0000256" key="6">
    <source>
        <dbReference type="ARBA" id="ARBA00023211"/>
    </source>
</evidence>
<dbReference type="CDD" id="cd02009">
    <property type="entry name" value="TPP_SHCHC_synthase"/>
    <property type="match status" value="1"/>
</dbReference>
<comment type="catalytic activity">
    <reaction evidence="7">
        <text>isochorismate + 2-oxoglutarate + H(+) = 5-enolpyruvoyl-6-hydroxy-2-succinyl-cyclohex-3-ene-1-carboxylate + CO2</text>
        <dbReference type="Rhea" id="RHEA:25593"/>
        <dbReference type="ChEBI" id="CHEBI:15378"/>
        <dbReference type="ChEBI" id="CHEBI:16526"/>
        <dbReference type="ChEBI" id="CHEBI:16810"/>
        <dbReference type="ChEBI" id="CHEBI:29780"/>
        <dbReference type="ChEBI" id="CHEBI:58818"/>
        <dbReference type="EC" id="2.2.1.9"/>
    </reaction>
</comment>
<evidence type="ECO:0000256" key="5">
    <source>
        <dbReference type="ARBA" id="ARBA00023052"/>
    </source>
</evidence>
<dbReference type="GO" id="GO:0030145">
    <property type="term" value="F:manganese ion binding"/>
    <property type="evidence" value="ECO:0007669"/>
    <property type="project" value="UniProtKB-UniRule"/>
</dbReference>
<feature type="domain" description="Thiamine pyrophosphate enzyme N-terminal TPP-binding" evidence="9">
    <location>
        <begin position="12"/>
        <end position="124"/>
    </location>
</feature>
<dbReference type="InterPro" id="IPR012001">
    <property type="entry name" value="Thiamin_PyroP_enz_TPP-bd_dom"/>
</dbReference>
<dbReference type="SUPFAM" id="SSF52467">
    <property type="entry name" value="DHS-like NAD/FAD-binding domain"/>
    <property type="match status" value="1"/>
</dbReference>
<gene>
    <name evidence="7" type="primary">menD</name>
    <name evidence="11" type="ORF">OSCT_2064</name>
</gene>
<proteinExistence type="inferred from homology"/>
<dbReference type="PANTHER" id="PTHR42916">
    <property type="entry name" value="2-SUCCINYL-5-ENOLPYRUVYL-6-HYDROXY-3-CYCLOHEXENE-1-CARBOXYLATE SYNTHASE"/>
    <property type="match status" value="1"/>
</dbReference>
<name>E1IFG3_9CHLR</name>